<dbReference type="AlphaFoldDB" id="A0A7J9BH48"/>
<gene>
    <name evidence="2" type="ORF">Gogos_019359</name>
</gene>
<comment type="caution">
    <text evidence="2">The sequence shown here is derived from an EMBL/GenBank/DDBJ whole genome shotgun (WGS) entry which is preliminary data.</text>
</comment>
<dbReference type="SUPFAM" id="SSF53098">
    <property type="entry name" value="Ribonuclease H-like"/>
    <property type="match status" value="1"/>
</dbReference>
<dbReference type="Pfam" id="PF14372">
    <property type="entry name" value="hAT-like_RNase-H"/>
    <property type="match status" value="1"/>
</dbReference>
<organism evidence="2 3">
    <name type="scientific">Gossypium gossypioides</name>
    <name type="common">Mexican cotton</name>
    <name type="synonym">Selera gossypioides</name>
    <dbReference type="NCBI Taxonomy" id="34282"/>
    <lineage>
        <taxon>Eukaryota</taxon>
        <taxon>Viridiplantae</taxon>
        <taxon>Streptophyta</taxon>
        <taxon>Embryophyta</taxon>
        <taxon>Tracheophyta</taxon>
        <taxon>Spermatophyta</taxon>
        <taxon>Magnoliopsida</taxon>
        <taxon>eudicotyledons</taxon>
        <taxon>Gunneridae</taxon>
        <taxon>Pentapetalae</taxon>
        <taxon>rosids</taxon>
        <taxon>malvids</taxon>
        <taxon>Malvales</taxon>
        <taxon>Malvaceae</taxon>
        <taxon>Malvoideae</taxon>
        <taxon>Gossypium</taxon>
    </lineage>
</organism>
<feature type="domain" description="hAT-like transposase RNase-H fold" evidence="1">
    <location>
        <begin position="53"/>
        <end position="107"/>
    </location>
</feature>
<dbReference type="GO" id="GO:0003677">
    <property type="term" value="F:DNA binding"/>
    <property type="evidence" value="ECO:0007669"/>
    <property type="project" value="InterPro"/>
</dbReference>
<dbReference type="PANTHER" id="PTHR23272:SF189">
    <property type="entry name" value="ZINC FINGER BED DOMAIN-CONTAINING PROTEIN RICESLEEPER 1-LIKE"/>
    <property type="match status" value="1"/>
</dbReference>
<evidence type="ECO:0000259" key="1">
    <source>
        <dbReference type="Pfam" id="PF14372"/>
    </source>
</evidence>
<evidence type="ECO:0000313" key="3">
    <source>
        <dbReference type="Proteomes" id="UP000593579"/>
    </source>
</evidence>
<reference evidence="2 3" key="1">
    <citation type="journal article" date="2019" name="Genome Biol. Evol.">
        <title>Insights into the evolution of the New World diploid cottons (Gossypium, subgenus Houzingenia) based on genome sequencing.</title>
        <authorList>
            <person name="Grover C.E."/>
            <person name="Arick M.A. 2nd"/>
            <person name="Thrash A."/>
            <person name="Conover J.L."/>
            <person name="Sanders W.S."/>
            <person name="Peterson D.G."/>
            <person name="Frelichowski J.E."/>
            <person name="Scheffler J.A."/>
            <person name="Scheffler B.E."/>
            <person name="Wendel J.F."/>
        </authorList>
    </citation>
    <scope>NUCLEOTIDE SEQUENCE [LARGE SCALE GENOMIC DNA]</scope>
    <source>
        <strain evidence="2">5</strain>
        <tissue evidence="2">Leaf</tissue>
    </source>
</reference>
<dbReference type="EMBL" id="JABEZY010000003">
    <property type="protein sequence ID" value="MBA0735517.1"/>
    <property type="molecule type" value="Genomic_DNA"/>
</dbReference>
<keyword evidence="3" id="KW-1185">Reference proteome</keyword>
<proteinExistence type="predicted"/>
<evidence type="ECO:0000313" key="2">
    <source>
        <dbReference type="EMBL" id="MBA0735517.1"/>
    </source>
</evidence>
<dbReference type="InterPro" id="IPR012337">
    <property type="entry name" value="RNaseH-like_sf"/>
</dbReference>
<dbReference type="OrthoDB" id="990011at2759"/>
<dbReference type="InterPro" id="IPR025525">
    <property type="entry name" value="hAT-like_transposase_RNase-H"/>
</dbReference>
<protein>
    <recommendedName>
        <fullName evidence="1">hAT-like transposase RNase-H fold domain-containing protein</fullName>
    </recommendedName>
</protein>
<accession>A0A7J9BH48</accession>
<sequence>MLEFTLYYKDVSDYWGQWDKDYQIFVFSDEEWSNVAILYNFFKVFYDVTYVFSSSNYLTANLYFRGVWKVHKVLIDTVKSHHSFLTPIVMQMQEKFNKYRDEYYLIL</sequence>
<dbReference type="PANTHER" id="PTHR23272">
    <property type="entry name" value="BED FINGER-RELATED"/>
    <property type="match status" value="1"/>
</dbReference>
<name>A0A7J9BH48_GOSGO</name>
<dbReference type="Proteomes" id="UP000593579">
    <property type="component" value="Unassembled WGS sequence"/>
</dbReference>